<feature type="chain" id="PRO_5014194198" description="Thaumatin-like protein" evidence="3">
    <location>
        <begin position="23"/>
        <end position="463"/>
    </location>
</feature>
<evidence type="ECO:0000256" key="2">
    <source>
        <dbReference type="ARBA" id="ARBA00023157"/>
    </source>
</evidence>
<evidence type="ECO:0008006" key="6">
    <source>
        <dbReference type="Google" id="ProtNLM"/>
    </source>
</evidence>
<name>A0A2H5QIJ6_CITUN</name>
<dbReference type="FunFam" id="2.60.110.10:FF:000002">
    <property type="entry name" value="Thaumatin-like protein 1a"/>
    <property type="match status" value="1"/>
</dbReference>
<comment type="similarity">
    <text evidence="1">Belongs to the thaumatin family.</text>
</comment>
<dbReference type="PRINTS" id="PR00347">
    <property type="entry name" value="THAUMATIN"/>
</dbReference>
<dbReference type="SUPFAM" id="SSF49870">
    <property type="entry name" value="Osmotin, thaumatin-like protein"/>
    <property type="match status" value="2"/>
</dbReference>
<dbReference type="PANTHER" id="PTHR31048">
    <property type="entry name" value="OS03G0233200 PROTEIN"/>
    <property type="match status" value="1"/>
</dbReference>
<accession>A0A2H5QIJ6</accession>
<reference evidence="4 5" key="1">
    <citation type="journal article" date="2017" name="Front. Genet.">
        <title>Draft sequencing of the heterozygous diploid genome of Satsuma (Citrus unshiu Marc.) using a hybrid assembly approach.</title>
        <authorList>
            <person name="Shimizu T."/>
            <person name="Tanizawa Y."/>
            <person name="Mochizuki T."/>
            <person name="Nagasaki H."/>
            <person name="Yoshioka T."/>
            <person name="Toyoda A."/>
            <person name="Fujiyama A."/>
            <person name="Kaminuma E."/>
            <person name="Nakamura Y."/>
        </authorList>
    </citation>
    <scope>NUCLEOTIDE SEQUENCE [LARGE SCALE GENOMIC DNA]</scope>
    <source>
        <strain evidence="5">cv. Miyagawa wase</strain>
    </source>
</reference>
<dbReference type="Gene3D" id="2.60.110.10">
    <property type="entry name" value="Thaumatin"/>
    <property type="match status" value="2"/>
</dbReference>
<dbReference type="PROSITE" id="PS51367">
    <property type="entry name" value="THAUMATIN_2"/>
    <property type="match status" value="2"/>
</dbReference>
<evidence type="ECO:0000313" key="5">
    <source>
        <dbReference type="Proteomes" id="UP000236630"/>
    </source>
</evidence>
<evidence type="ECO:0000256" key="1">
    <source>
        <dbReference type="ARBA" id="ARBA00010607"/>
    </source>
</evidence>
<organism evidence="4 5">
    <name type="scientific">Citrus unshiu</name>
    <name type="common">Satsuma mandarin</name>
    <name type="synonym">Citrus nobilis var. unshiu</name>
    <dbReference type="NCBI Taxonomy" id="55188"/>
    <lineage>
        <taxon>Eukaryota</taxon>
        <taxon>Viridiplantae</taxon>
        <taxon>Streptophyta</taxon>
        <taxon>Embryophyta</taxon>
        <taxon>Tracheophyta</taxon>
        <taxon>Spermatophyta</taxon>
        <taxon>Magnoliopsida</taxon>
        <taxon>eudicotyledons</taxon>
        <taxon>Gunneridae</taxon>
        <taxon>Pentapetalae</taxon>
        <taxon>rosids</taxon>
        <taxon>malvids</taxon>
        <taxon>Sapindales</taxon>
        <taxon>Rutaceae</taxon>
        <taxon>Aurantioideae</taxon>
        <taxon>Citrus</taxon>
    </lineage>
</organism>
<gene>
    <name evidence="4" type="ORF">CUMW_233570</name>
</gene>
<dbReference type="InterPro" id="IPR037176">
    <property type="entry name" value="Osmotin/thaumatin-like_sf"/>
</dbReference>
<protein>
    <recommendedName>
        <fullName evidence="6">Thaumatin-like protein</fullName>
    </recommendedName>
</protein>
<dbReference type="PROSITE" id="PS00316">
    <property type="entry name" value="THAUMATIN_1"/>
    <property type="match status" value="1"/>
</dbReference>
<keyword evidence="3" id="KW-0732">Signal</keyword>
<dbReference type="STRING" id="55188.A0A2H5QIJ6"/>
<dbReference type="SMART" id="SM00205">
    <property type="entry name" value="THN"/>
    <property type="match status" value="2"/>
</dbReference>
<dbReference type="InterPro" id="IPR001938">
    <property type="entry name" value="Thaumatin"/>
</dbReference>
<comment type="caution">
    <text evidence="4">The sequence shown here is derived from an EMBL/GenBank/DDBJ whole genome shotgun (WGS) entry which is preliminary data.</text>
</comment>
<dbReference type="EMBL" id="BDQV01000409">
    <property type="protein sequence ID" value="GAY64432.1"/>
    <property type="molecule type" value="Genomic_DNA"/>
</dbReference>
<proteinExistence type="inferred from homology"/>
<sequence>MENKASISSLLLLLLIISGGQSEVILNIENQCSYTVWLAASPSSGDFNSEHAPGTLEIFSMPEPWTGSIWARTKCSNNESFYFSCETGDCGTGQVDCQGPMPRYPVTLLNLSINNKSEVSYEVSLNHGFNVPIRIRPDGGTLVDRSGSSCPVVDCIADLSNVCAPELVATNKNGSYVACNSPCDALRDARFCCTENFSGQACQPNQYSKKFKQLCGLAHTYPADNDPPTYSCGGANRAHLATITFTNNCPNTIWPGALTADGGAQLSENGFELASKAKKTLDVPSPWKGRFWARTQCSRDSSGKFTCATADCGSGQVTCNGNGAAPPASLVEFTIAADKGQDFFDLSLVDGFNLPLSVAPQGGSGATCTTSSCKANVNAVCPSELAVKGSDGNVIACKSACVAFNEPQYCCTGAFNKPETCPPTKYSKIFKDQCPQAYSYAYDDRTSTFSCTGGPNYDITFCP</sequence>
<evidence type="ECO:0000313" key="4">
    <source>
        <dbReference type="EMBL" id="GAY64432.1"/>
    </source>
</evidence>
<keyword evidence="5" id="KW-1185">Reference proteome</keyword>
<dbReference type="AlphaFoldDB" id="A0A2H5QIJ6"/>
<feature type="signal peptide" evidence="3">
    <location>
        <begin position="1"/>
        <end position="22"/>
    </location>
</feature>
<dbReference type="Pfam" id="PF00314">
    <property type="entry name" value="Thaumatin"/>
    <property type="match status" value="2"/>
</dbReference>
<dbReference type="Proteomes" id="UP000236630">
    <property type="component" value="Unassembled WGS sequence"/>
</dbReference>
<evidence type="ECO:0000256" key="3">
    <source>
        <dbReference type="SAM" id="SignalP"/>
    </source>
</evidence>
<dbReference type="InterPro" id="IPR017949">
    <property type="entry name" value="Thaumatin_CS"/>
</dbReference>
<keyword evidence="2" id="KW-1015">Disulfide bond</keyword>
<dbReference type="CDD" id="cd09218">
    <property type="entry name" value="TLP-PA"/>
    <property type="match status" value="1"/>
</dbReference>